<evidence type="ECO:0000313" key="1">
    <source>
        <dbReference type="EMBL" id="KAK7597812.1"/>
    </source>
</evidence>
<dbReference type="EMBL" id="JBBCAQ010000017">
    <property type="protein sequence ID" value="KAK7597812.1"/>
    <property type="molecule type" value="Genomic_DNA"/>
</dbReference>
<proteinExistence type="predicted"/>
<name>A0AAN9TNR9_9HEMI</name>
<sequence length="191" mass="22184">MTLKKYIGVSPEYVSLDQSELESQYLTIRNKIRALAEESSKYIKLIENNDNLSVLSIWQNFLLCSSIISSPIYENDRSNFSFDWTSFKKNAVQENTIKHENKLLTFKNEEHFVEEWISDYVYCKSSIQEDLDPLTIKKNLLITRSYDDNFSIYVSTEEDGITVLSGYFKNVPILMNAHVPTTNDPPPQFRG</sequence>
<gene>
    <name evidence="1" type="ORF">V9T40_010037</name>
</gene>
<dbReference type="Proteomes" id="UP001367676">
    <property type="component" value="Unassembled WGS sequence"/>
</dbReference>
<protein>
    <submittedName>
        <fullName evidence="1">Uncharacterized protein</fullName>
    </submittedName>
</protein>
<evidence type="ECO:0000313" key="2">
    <source>
        <dbReference type="Proteomes" id="UP001367676"/>
    </source>
</evidence>
<reference evidence="1 2" key="1">
    <citation type="submission" date="2024-03" db="EMBL/GenBank/DDBJ databases">
        <title>Adaptation during the transition from Ophiocordyceps entomopathogen to insect associate is accompanied by gene loss and intensified selection.</title>
        <authorList>
            <person name="Ward C.M."/>
            <person name="Onetto C.A."/>
            <person name="Borneman A.R."/>
        </authorList>
    </citation>
    <scope>NUCLEOTIDE SEQUENCE [LARGE SCALE GENOMIC DNA]</scope>
    <source>
        <strain evidence="1">AWRI1</strain>
        <tissue evidence="1">Single Adult Female</tissue>
    </source>
</reference>
<organism evidence="1 2">
    <name type="scientific">Parthenolecanium corni</name>
    <dbReference type="NCBI Taxonomy" id="536013"/>
    <lineage>
        <taxon>Eukaryota</taxon>
        <taxon>Metazoa</taxon>
        <taxon>Ecdysozoa</taxon>
        <taxon>Arthropoda</taxon>
        <taxon>Hexapoda</taxon>
        <taxon>Insecta</taxon>
        <taxon>Pterygota</taxon>
        <taxon>Neoptera</taxon>
        <taxon>Paraneoptera</taxon>
        <taxon>Hemiptera</taxon>
        <taxon>Sternorrhyncha</taxon>
        <taxon>Coccoidea</taxon>
        <taxon>Coccidae</taxon>
        <taxon>Parthenolecanium</taxon>
    </lineage>
</organism>
<keyword evidence="2" id="KW-1185">Reference proteome</keyword>
<comment type="caution">
    <text evidence="1">The sequence shown here is derived from an EMBL/GenBank/DDBJ whole genome shotgun (WGS) entry which is preliminary data.</text>
</comment>
<accession>A0AAN9TNR9</accession>
<dbReference type="AlphaFoldDB" id="A0AAN9TNR9"/>